<organism evidence="2 3">
    <name type="scientific">Spirosoma arboris</name>
    <dbReference type="NCBI Taxonomy" id="2682092"/>
    <lineage>
        <taxon>Bacteria</taxon>
        <taxon>Pseudomonadati</taxon>
        <taxon>Bacteroidota</taxon>
        <taxon>Cytophagia</taxon>
        <taxon>Cytophagales</taxon>
        <taxon>Cytophagaceae</taxon>
        <taxon>Spirosoma</taxon>
    </lineage>
</organism>
<keyword evidence="1" id="KW-0812">Transmembrane</keyword>
<dbReference type="EMBL" id="WPIN01000008">
    <property type="protein sequence ID" value="MVM32818.1"/>
    <property type="molecule type" value="Genomic_DNA"/>
</dbReference>
<keyword evidence="1" id="KW-0472">Membrane</keyword>
<protein>
    <submittedName>
        <fullName evidence="2">Uncharacterized protein</fullName>
    </submittedName>
</protein>
<proteinExistence type="predicted"/>
<accession>A0A7K1SGH8</accession>
<name>A0A7K1SGH8_9BACT</name>
<dbReference type="Proteomes" id="UP000436006">
    <property type="component" value="Unassembled WGS sequence"/>
</dbReference>
<feature type="transmembrane region" description="Helical" evidence="1">
    <location>
        <begin position="21"/>
        <end position="43"/>
    </location>
</feature>
<sequence length="71" mass="7379">MLKKINRQINHQLAPNHTEKTTIRPVILIGGIILLIGGLILLIAGTGTAAFIGLIIALIGGLGTILGLFGQ</sequence>
<keyword evidence="3" id="KW-1185">Reference proteome</keyword>
<feature type="transmembrane region" description="Helical" evidence="1">
    <location>
        <begin position="49"/>
        <end position="69"/>
    </location>
</feature>
<evidence type="ECO:0000313" key="2">
    <source>
        <dbReference type="EMBL" id="MVM32818.1"/>
    </source>
</evidence>
<reference evidence="2 3" key="1">
    <citation type="submission" date="2019-12" db="EMBL/GenBank/DDBJ databases">
        <title>Spirosoma sp. HMF4905 genome sequencing and assembly.</title>
        <authorList>
            <person name="Kang H."/>
            <person name="Cha I."/>
            <person name="Kim H."/>
            <person name="Joh K."/>
        </authorList>
    </citation>
    <scope>NUCLEOTIDE SEQUENCE [LARGE SCALE GENOMIC DNA]</scope>
    <source>
        <strain evidence="2 3">HMF4905</strain>
    </source>
</reference>
<keyword evidence="1" id="KW-1133">Transmembrane helix</keyword>
<evidence type="ECO:0000256" key="1">
    <source>
        <dbReference type="SAM" id="Phobius"/>
    </source>
</evidence>
<gene>
    <name evidence="2" type="ORF">GO755_22445</name>
</gene>
<comment type="caution">
    <text evidence="2">The sequence shown here is derived from an EMBL/GenBank/DDBJ whole genome shotgun (WGS) entry which is preliminary data.</text>
</comment>
<dbReference type="AlphaFoldDB" id="A0A7K1SGH8"/>
<evidence type="ECO:0000313" key="3">
    <source>
        <dbReference type="Proteomes" id="UP000436006"/>
    </source>
</evidence>